<gene>
    <name evidence="1" type="ORF">T05_11727</name>
</gene>
<proteinExistence type="predicted"/>
<dbReference type="EMBL" id="JYDJ01000130">
    <property type="protein sequence ID" value="KRX42950.1"/>
    <property type="molecule type" value="Genomic_DNA"/>
</dbReference>
<sequence length="128" mass="14562">MNQSVNKIKIKRSSIKKQSKMDNSRKIAKQSILSNSYCIGEIVISVSNVDDDDAQHNSHNTTYNKIVTTIGSISCALIYQESYKLETATIQHRQVLEVSTENRCKDRKASVQRCTKIAIYNLKKTHLE</sequence>
<dbReference type="AlphaFoldDB" id="A0A0V0TVA3"/>
<keyword evidence="2" id="KW-1185">Reference proteome</keyword>
<name>A0A0V0TVA3_9BILA</name>
<organism evidence="1 2">
    <name type="scientific">Trichinella murrelli</name>
    <dbReference type="NCBI Taxonomy" id="144512"/>
    <lineage>
        <taxon>Eukaryota</taxon>
        <taxon>Metazoa</taxon>
        <taxon>Ecdysozoa</taxon>
        <taxon>Nematoda</taxon>
        <taxon>Enoplea</taxon>
        <taxon>Dorylaimia</taxon>
        <taxon>Trichinellida</taxon>
        <taxon>Trichinellidae</taxon>
        <taxon>Trichinella</taxon>
    </lineage>
</organism>
<evidence type="ECO:0000313" key="1">
    <source>
        <dbReference type="EMBL" id="KRX42950.1"/>
    </source>
</evidence>
<protein>
    <submittedName>
        <fullName evidence="1">Uncharacterized protein</fullName>
    </submittedName>
</protein>
<dbReference type="Proteomes" id="UP000055048">
    <property type="component" value="Unassembled WGS sequence"/>
</dbReference>
<reference evidence="1 2" key="1">
    <citation type="submission" date="2015-01" db="EMBL/GenBank/DDBJ databases">
        <title>Evolution of Trichinella species and genotypes.</title>
        <authorList>
            <person name="Korhonen P.K."/>
            <person name="Edoardo P."/>
            <person name="Giuseppe L.R."/>
            <person name="Gasser R.B."/>
        </authorList>
    </citation>
    <scope>NUCLEOTIDE SEQUENCE [LARGE SCALE GENOMIC DNA]</scope>
    <source>
        <strain evidence="1">ISS417</strain>
    </source>
</reference>
<evidence type="ECO:0000313" key="2">
    <source>
        <dbReference type="Proteomes" id="UP000055048"/>
    </source>
</evidence>
<comment type="caution">
    <text evidence="1">The sequence shown here is derived from an EMBL/GenBank/DDBJ whole genome shotgun (WGS) entry which is preliminary data.</text>
</comment>
<accession>A0A0V0TVA3</accession>